<comment type="catalytic activity">
    <reaction evidence="1">
        <text>a 1,2-diacyl-sn-glycero-3-phosphocholine + H2O = a 1,2-diacyl-sn-glycero-3-phosphate + choline + H(+)</text>
        <dbReference type="Rhea" id="RHEA:14445"/>
        <dbReference type="ChEBI" id="CHEBI:15354"/>
        <dbReference type="ChEBI" id="CHEBI:15377"/>
        <dbReference type="ChEBI" id="CHEBI:15378"/>
        <dbReference type="ChEBI" id="CHEBI:57643"/>
        <dbReference type="ChEBI" id="CHEBI:58608"/>
        <dbReference type="EC" id="3.1.4.4"/>
    </reaction>
</comment>
<keyword evidence="5" id="KW-0442">Lipid degradation</keyword>
<evidence type="ECO:0000256" key="4">
    <source>
        <dbReference type="ARBA" id="ARBA00022801"/>
    </source>
</evidence>
<dbReference type="EC" id="3.1.4.4" evidence="3"/>
<evidence type="ECO:0000256" key="1">
    <source>
        <dbReference type="ARBA" id="ARBA00000798"/>
    </source>
</evidence>
<dbReference type="GO" id="GO:0006793">
    <property type="term" value="P:phosphorus metabolic process"/>
    <property type="evidence" value="ECO:0007669"/>
    <property type="project" value="UniProtKB-ARBA"/>
</dbReference>
<evidence type="ECO:0000313" key="8">
    <source>
        <dbReference type="EMBL" id="MQU41754.1"/>
    </source>
</evidence>
<evidence type="ECO:0000256" key="6">
    <source>
        <dbReference type="ARBA" id="ARBA00023098"/>
    </source>
</evidence>
<dbReference type="Proteomes" id="UP000466863">
    <property type="component" value="Unassembled WGS sequence"/>
</dbReference>
<dbReference type="GO" id="GO:0004630">
    <property type="term" value="F:phospholipase D activity"/>
    <property type="evidence" value="ECO:0007669"/>
    <property type="project" value="UniProtKB-EC"/>
</dbReference>
<keyword evidence="4" id="KW-0378">Hydrolase</keyword>
<dbReference type="InterPro" id="IPR025202">
    <property type="entry name" value="PLD-like_dom"/>
</dbReference>
<dbReference type="SMART" id="SM00155">
    <property type="entry name" value="PLDc"/>
    <property type="match status" value="1"/>
</dbReference>
<dbReference type="InterPro" id="IPR001736">
    <property type="entry name" value="PLipase_D/transphosphatidylase"/>
</dbReference>
<evidence type="ECO:0000259" key="7">
    <source>
        <dbReference type="PROSITE" id="PS50035"/>
    </source>
</evidence>
<comment type="caution">
    <text evidence="8">The sequence shown here is derived from an EMBL/GenBank/DDBJ whole genome shotgun (WGS) entry which is preliminary data.</text>
</comment>
<dbReference type="Gene3D" id="3.30.870.10">
    <property type="entry name" value="Endonuclease Chain A"/>
    <property type="match status" value="1"/>
</dbReference>
<gene>
    <name evidence="8" type="ORF">GHO28_04405</name>
</gene>
<dbReference type="GO" id="GO:0016042">
    <property type="term" value="P:lipid catabolic process"/>
    <property type="evidence" value="ECO:0007669"/>
    <property type="project" value="UniProtKB-KW"/>
</dbReference>
<feature type="domain" description="PLD phosphodiesterase" evidence="7">
    <location>
        <begin position="121"/>
        <end position="148"/>
    </location>
</feature>
<dbReference type="PANTHER" id="PTHR43856:SF1">
    <property type="entry name" value="MITOCHONDRIAL CARDIOLIPIN HYDROLASE"/>
    <property type="match status" value="1"/>
</dbReference>
<dbReference type="CDD" id="cd09170">
    <property type="entry name" value="PLDc_Nuc"/>
    <property type="match status" value="1"/>
</dbReference>
<dbReference type="Pfam" id="PF13091">
    <property type="entry name" value="PLDc_2"/>
    <property type="match status" value="1"/>
</dbReference>
<keyword evidence="6" id="KW-0443">Lipid metabolism</keyword>
<name>A0A6I1WG67_9PSED</name>
<dbReference type="PANTHER" id="PTHR43856">
    <property type="entry name" value="CARDIOLIPIN HYDROLASE"/>
    <property type="match status" value="1"/>
</dbReference>
<proteinExistence type="inferred from homology"/>
<protein>
    <recommendedName>
        <fullName evidence="3">phospholipase D</fullName>
        <ecNumber evidence="3">3.1.4.4</ecNumber>
    </recommendedName>
</protein>
<evidence type="ECO:0000256" key="5">
    <source>
        <dbReference type="ARBA" id="ARBA00022963"/>
    </source>
</evidence>
<organism evidence="8 9">
    <name type="scientific">Pseudomonas helleri</name>
    <dbReference type="NCBI Taxonomy" id="1608996"/>
    <lineage>
        <taxon>Bacteria</taxon>
        <taxon>Pseudomonadati</taxon>
        <taxon>Pseudomonadota</taxon>
        <taxon>Gammaproteobacteria</taxon>
        <taxon>Pseudomonadales</taxon>
        <taxon>Pseudomonadaceae</taxon>
        <taxon>Pseudomonas</taxon>
    </lineage>
</organism>
<dbReference type="InterPro" id="IPR051406">
    <property type="entry name" value="PLD_domain"/>
</dbReference>
<sequence>MQVTGIGVGIDRRGQRADAALAANTDGDGSRRIEVGFSPEGSAQKLVLSTIDAATSSIRVAAYVFTSPDVTRALIAAKQRGVDVAVIADYRSNLEDQRSGAGRHALTLLAKAGIPTRTIKVYPIHHDKFMVVDGMAVETGSFNLTAAAAKSNSENALVVWNDPALAETYHNTSEFLRTFVHPSHCSEIPSTEPTWECLKAESPSSPVAPQELAVE</sequence>
<evidence type="ECO:0000256" key="2">
    <source>
        <dbReference type="ARBA" id="ARBA00008664"/>
    </source>
</evidence>
<dbReference type="GO" id="GO:0016891">
    <property type="term" value="F:RNA endonuclease activity producing 5'-phosphomonoesters, hydrolytic mechanism"/>
    <property type="evidence" value="ECO:0007669"/>
    <property type="project" value="TreeGrafter"/>
</dbReference>
<evidence type="ECO:0000256" key="3">
    <source>
        <dbReference type="ARBA" id="ARBA00012027"/>
    </source>
</evidence>
<reference evidence="8 9" key="1">
    <citation type="submission" date="2019-10" db="EMBL/GenBank/DDBJ databases">
        <title>Evaluation of single-gene subtyping targets for Pseudomonas.</title>
        <authorList>
            <person name="Reichler S.J."/>
            <person name="Orsi R.H."/>
            <person name="Wiedmann M."/>
            <person name="Martin N.H."/>
            <person name="Murphy S.I."/>
        </authorList>
    </citation>
    <scope>NUCLEOTIDE SEQUENCE [LARGE SCALE GENOMIC DNA]</scope>
    <source>
        <strain evidence="8 9">FSL R10-1876</strain>
    </source>
</reference>
<dbReference type="EMBL" id="WIVV01000011">
    <property type="protein sequence ID" value="MQU41754.1"/>
    <property type="molecule type" value="Genomic_DNA"/>
</dbReference>
<dbReference type="PROSITE" id="PS50035">
    <property type="entry name" value="PLD"/>
    <property type="match status" value="1"/>
</dbReference>
<dbReference type="AlphaFoldDB" id="A0A6I1WG67"/>
<accession>A0A6I1WG67</accession>
<evidence type="ECO:0000313" key="9">
    <source>
        <dbReference type="Proteomes" id="UP000466863"/>
    </source>
</evidence>
<comment type="similarity">
    <text evidence="2">Belongs to the phospholipase D family.</text>
</comment>
<dbReference type="SUPFAM" id="SSF56024">
    <property type="entry name" value="Phospholipase D/nuclease"/>
    <property type="match status" value="1"/>
</dbReference>